<evidence type="ECO:0000313" key="3">
    <source>
        <dbReference type="EMBL" id="GIX80512.1"/>
    </source>
</evidence>
<dbReference type="InterPro" id="IPR017853">
    <property type="entry name" value="GH"/>
</dbReference>
<keyword evidence="1" id="KW-0472">Membrane</keyword>
<evidence type="ECO:0000313" key="4">
    <source>
        <dbReference type="Proteomes" id="UP001054945"/>
    </source>
</evidence>
<keyword evidence="4" id="KW-1185">Reference proteome</keyword>
<gene>
    <name evidence="3" type="primary">CHIT1_0</name>
    <name evidence="3" type="ORF">CEXT_794721</name>
</gene>
<dbReference type="Proteomes" id="UP001054945">
    <property type="component" value="Unassembled WGS sequence"/>
</dbReference>
<dbReference type="GO" id="GO:0005576">
    <property type="term" value="C:extracellular region"/>
    <property type="evidence" value="ECO:0007669"/>
    <property type="project" value="TreeGrafter"/>
</dbReference>
<evidence type="ECO:0000256" key="1">
    <source>
        <dbReference type="SAM" id="Phobius"/>
    </source>
</evidence>
<name>A0AAV4N6P2_CAEEX</name>
<dbReference type="SUPFAM" id="SSF51445">
    <property type="entry name" value="(Trans)glycosidases"/>
    <property type="match status" value="1"/>
</dbReference>
<feature type="domain" description="GH18" evidence="2">
    <location>
        <begin position="65"/>
        <end position="139"/>
    </location>
</feature>
<dbReference type="GO" id="GO:0008061">
    <property type="term" value="F:chitin binding"/>
    <property type="evidence" value="ECO:0007669"/>
    <property type="project" value="TreeGrafter"/>
</dbReference>
<dbReference type="Gene3D" id="3.20.20.80">
    <property type="entry name" value="Glycosidases"/>
    <property type="match status" value="1"/>
</dbReference>
<dbReference type="GO" id="GO:0004568">
    <property type="term" value="F:chitinase activity"/>
    <property type="evidence" value="ECO:0007669"/>
    <property type="project" value="TreeGrafter"/>
</dbReference>
<evidence type="ECO:0000259" key="2">
    <source>
        <dbReference type="PROSITE" id="PS51910"/>
    </source>
</evidence>
<accession>A0AAV4N6P2</accession>
<organism evidence="3 4">
    <name type="scientific">Caerostris extrusa</name>
    <name type="common">Bark spider</name>
    <name type="synonym">Caerostris bankana</name>
    <dbReference type="NCBI Taxonomy" id="172846"/>
    <lineage>
        <taxon>Eukaryota</taxon>
        <taxon>Metazoa</taxon>
        <taxon>Ecdysozoa</taxon>
        <taxon>Arthropoda</taxon>
        <taxon>Chelicerata</taxon>
        <taxon>Arachnida</taxon>
        <taxon>Araneae</taxon>
        <taxon>Araneomorphae</taxon>
        <taxon>Entelegynae</taxon>
        <taxon>Araneoidea</taxon>
        <taxon>Araneidae</taxon>
        <taxon>Caerostris</taxon>
    </lineage>
</organism>
<dbReference type="GO" id="GO:0006032">
    <property type="term" value="P:chitin catabolic process"/>
    <property type="evidence" value="ECO:0007669"/>
    <property type="project" value="TreeGrafter"/>
</dbReference>
<dbReference type="GO" id="GO:0005975">
    <property type="term" value="P:carbohydrate metabolic process"/>
    <property type="evidence" value="ECO:0007669"/>
    <property type="project" value="InterPro"/>
</dbReference>
<dbReference type="Pfam" id="PF00704">
    <property type="entry name" value="Glyco_hydro_18"/>
    <property type="match status" value="1"/>
</dbReference>
<keyword evidence="1" id="KW-0812">Transmembrane</keyword>
<dbReference type="InterPro" id="IPR001223">
    <property type="entry name" value="Glyco_hydro18_cat"/>
</dbReference>
<dbReference type="AlphaFoldDB" id="A0AAV4N6P2"/>
<reference evidence="3 4" key="1">
    <citation type="submission" date="2021-06" db="EMBL/GenBank/DDBJ databases">
        <title>Caerostris extrusa draft genome.</title>
        <authorList>
            <person name="Kono N."/>
            <person name="Arakawa K."/>
        </authorList>
    </citation>
    <scope>NUCLEOTIDE SEQUENCE [LARGE SCALE GENOMIC DNA]</scope>
</reference>
<dbReference type="InterPro" id="IPR050314">
    <property type="entry name" value="Glycosyl_Hydrlase_18"/>
</dbReference>
<comment type="caution">
    <text evidence="3">The sequence shown here is derived from an EMBL/GenBank/DDBJ whole genome shotgun (WGS) entry which is preliminary data.</text>
</comment>
<keyword evidence="1" id="KW-1133">Transmembrane helix</keyword>
<proteinExistence type="predicted"/>
<feature type="transmembrane region" description="Helical" evidence="1">
    <location>
        <begin position="37"/>
        <end position="55"/>
    </location>
</feature>
<dbReference type="EMBL" id="BPLR01020600">
    <property type="protein sequence ID" value="GIX80512.1"/>
    <property type="molecule type" value="Genomic_DNA"/>
</dbReference>
<dbReference type="PANTHER" id="PTHR11177:SF360">
    <property type="entry name" value="CHITINASE 4-RELATED"/>
    <property type="match status" value="1"/>
</dbReference>
<dbReference type="PANTHER" id="PTHR11177">
    <property type="entry name" value="CHITINASE"/>
    <property type="match status" value="1"/>
</dbReference>
<dbReference type="PROSITE" id="PS51910">
    <property type="entry name" value="GH18_2"/>
    <property type="match status" value="1"/>
</dbReference>
<protein>
    <submittedName>
        <fullName evidence="3">Chitotriosidase-1</fullName>
    </submittedName>
</protein>
<sequence>MLSKTRSLHDNFFNLTSGSIMESKSGKKEREKGEKKMGIRSVCLLLLVVAIAVYAQSKDRNQKKYKVVCYLGSWANYRGGDAKFLIEHIDPNICTHVIYGFAKLANNQIAAYDPYLDLKENWGLGAFQRFNNLKKANPS</sequence>